<evidence type="ECO:0000256" key="9">
    <source>
        <dbReference type="ARBA" id="ARBA00023242"/>
    </source>
</evidence>
<reference evidence="17 18" key="1">
    <citation type="submission" date="2024-04" db="EMBL/GenBank/DDBJ databases">
        <authorList>
            <consortium name="Genoscope - CEA"/>
            <person name="William W."/>
        </authorList>
    </citation>
    <scope>NUCLEOTIDE SEQUENCE [LARGE SCALE GENOMIC DNA]</scope>
</reference>
<proteinExistence type="inferred from homology"/>
<evidence type="ECO:0000256" key="10">
    <source>
        <dbReference type="ARBA" id="ARBA00047761"/>
    </source>
</evidence>
<sequence>MASEIPKNFSWVEENVLAGCAFPDKIANVQYLVDNNIYSLVSLTAEKEVVRDGITDEFEVIRVPIRDYTPPTMKQVEQFLQIVKKTKARGKATCIHCAHGLGRTGTMLACYFVQAHGMTDTQAIEHVRSLRPGSIETAEQEALVAEFYGYWQDKRSKGEDQL</sequence>
<evidence type="ECO:0000256" key="5">
    <source>
        <dbReference type="ARBA" id="ARBA00013081"/>
    </source>
</evidence>
<dbReference type="PROSITE" id="PS50056">
    <property type="entry name" value="TYR_PHOSPHATASE_2"/>
    <property type="match status" value="1"/>
</dbReference>
<comment type="catalytic activity">
    <reaction evidence="11">
        <text>O-phospho-L-threonyl-[protein] + H2O = L-threonyl-[protein] + phosphate</text>
        <dbReference type="Rhea" id="RHEA:47004"/>
        <dbReference type="Rhea" id="RHEA-COMP:11060"/>
        <dbReference type="Rhea" id="RHEA-COMP:11605"/>
        <dbReference type="ChEBI" id="CHEBI:15377"/>
        <dbReference type="ChEBI" id="CHEBI:30013"/>
        <dbReference type="ChEBI" id="CHEBI:43474"/>
        <dbReference type="ChEBI" id="CHEBI:61977"/>
        <dbReference type="EC" id="3.1.3.16"/>
    </reaction>
</comment>
<comment type="catalytic activity">
    <reaction evidence="10">
        <text>O-phospho-L-seryl-[protein] + H2O = L-seryl-[protein] + phosphate</text>
        <dbReference type="Rhea" id="RHEA:20629"/>
        <dbReference type="Rhea" id="RHEA-COMP:9863"/>
        <dbReference type="Rhea" id="RHEA-COMP:11604"/>
        <dbReference type="ChEBI" id="CHEBI:15377"/>
        <dbReference type="ChEBI" id="CHEBI:29999"/>
        <dbReference type="ChEBI" id="CHEBI:43474"/>
        <dbReference type="ChEBI" id="CHEBI:83421"/>
        <dbReference type="EC" id="3.1.3.16"/>
    </reaction>
</comment>
<dbReference type="InterPro" id="IPR050561">
    <property type="entry name" value="PTP"/>
</dbReference>
<comment type="caution">
    <text evidence="17">The sequence shown here is derived from an EMBL/GenBank/DDBJ whole genome shotgun (WGS) entry which is preliminary data.</text>
</comment>
<dbReference type="SMART" id="SM00404">
    <property type="entry name" value="PTPc_motif"/>
    <property type="match status" value="1"/>
</dbReference>
<dbReference type="EC" id="3.1.3.16" evidence="5"/>
<keyword evidence="18" id="KW-1185">Reference proteome</keyword>
<evidence type="ECO:0000259" key="16">
    <source>
        <dbReference type="PROSITE" id="PS50056"/>
    </source>
</evidence>
<keyword evidence="7" id="KW-0378">Hydrolase</keyword>
<keyword evidence="8" id="KW-0904">Protein phosphatase</keyword>
<feature type="domain" description="Tyrosine-protein phosphatase" evidence="15">
    <location>
        <begin position="8"/>
        <end position="156"/>
    </location>
</feature>
<dbReference type="GO" id="GO:0005634">
    <property type="term" value="C:nucleus"/>
    <property type="evidence" value="ECO:0007669"/>
    <property type="project" value="UniProtKB-SubCell"/>
</dbReference>
<evidence type="ECO:0000256" key="2">
    <source>
        <dbReference type="ARBA" id="ARBA00004514"/>
    </source>
</evidence>
<organism evidence="17 18">
    <name type="scientific">Lymnaea stagnalis</name>
    <name type="common">Great pond snail</name>
    <name type="synonym">Helix stagnalis</name>
    <dbReference type="NCBI Taxonomy" id="6523"/>
    <lineage>
        <taxon>Eukaryota</taxon>
        <taxon>Metazoa</taxon>
        <taxon>Spiralia</taxon>
        <taxon>Lophotrochozoa</taxon>
        <taxon>Mollusca</taxon>
        <taxon>Gastropoda</taxon>
        <taxon>Heterobranchia</taxon>
        <taxon>Euthyneura</taxon>
        <taxon>Panpulmonata</taxon>
        <taxon>Hygrophila</taxon>
        <taxon>Lymnaeoidea</taxon>
        <taxon>Lymnaeidae</taxon>
        <taxon>Lymnaea</taxon>
    </lineage>
</organism>
<dbReference type="InterPro" id="IPR000387">
    <property type="entry name" value="Tyr_Pase_dom"/>
</dbReference>
<dbReference type="GO" id="GO:0004725">
    <property type="term" value="F:protein tyrosine phosphatase activity"/>
    <property type="evidence" value="ECO:0007669"/>
    <property type="project" value="UniProtKB-EC"/>
</dbReference>
<dbReference type="EC" id="3.1.3.48" evidence="4"/>
<dbReference type="Pfam" id="PF22784">
    <property type="entry name" value="PTP-SAK"/>
    <property type="match status" value="1"/>
</dbReference>
<evidence type="ECO:0000256" key="11">
    <source>
        <dbReference type="ARBA" id="ARBA00048336"/>
    </source>
</evidence>
<evidence type="ECO:0000256" key="14">
    <source>
        <dbReference type="ARBA" id="ARBA00081937"/>
    </source>
</evidence>
<evidence type="ECO:0000256" key="1">
    <source>
        <dbReference type="ARBA" id="ARBA00004123"/>
    </source>
</evidence>
<dbReference type="SUPFAM" id="SSF52799">
    <property type="entry name" value="(Phosphotyrosine protein) phosphatases II"/>
    <property type="match status" value="1"/>
</dbReference>
<name>A0AAV2GZW3_LYMST</name>
<keyword evidence="6" id="KW-0963">Cytoplasm</keyword>
<evidence type="ECO:0000256" key="13">
    <source>
        <dbReference type="ARBA" id="ARBA00068789"/>
    </source>
</evidence>
<comment type="subcellular location">
    <subcellularLocation>
        <location evidence="2">Cytoplasm</location>
        <location evidence="2">Cytosol</location>
    </subcellularLocation>
    <subcellularLocation>
        <location evidence="1">Nucleus</location>
    </subcellularLocation>
</comment>
<evidence type="ECO:0000313" key="18">
    <source>
        <dbReference type="Proteomes" id="UP001497497"/>
    </source>
</evidence>
<evidence type="ECO:0000313" key="17">
    <source>
        <dbReference type="EMBL" id="CAL1526950.1"/>
    </source>
</evidence>
<dbReference type="InterPro" id="IPR003595">
    <property type="entry name" value="Tyr_Pase_cat"/>
</dbReference>
<dbReference type="Gene3D" id="3.90.190.10">
    <property type="entry name" value="Protein tyrosine phosphatase superfamily"/>
    <property type="match status" value="1"/>
</dbReference>
<keyword evidence="9" id="KW-0539">Nucleus</keyword>
<dbReference type="InterPro" id="IPR020422">
    <property type="entry name" value="TYR_PHOSPHATASE_DUAL_dom"/>
</dbReference>
<dbReference type="PROSITE" id="PS00383">
    <property type="entry name" value="TYR_PHOSPHATASE_1"/>
    <property type="match status" value="1"/>
</dbReference>
<dbReference type="CDD" id="cd14504">
    <property type="entry name" value="DUSP23"/>
    <property type="match status" value="1"/>
</dbReference>
<dbReference type="InterPro" id="IPR016130">
    <property type="entry name" value="Tyr_Pase_AS"/>
</dbReference>
<protein>
    <recommendedName>
        <fullName evidence="13">Dual specificity protein phosphatase 23</fullName>
        <ecNumber evidence="5">3.1.3.16</ecNumber>
        <ecNumber evidence="4">3.1.3.48</ecNumber>
    </recommendedName>
    <alternativeName>
        <fullName evidence="14">Low molecular mass dual specificity phosphatase 3</fullName>
    </alternativeName>
</protein>
<dbReference type="GO" id="GO:0005829">
    <property type="term" value="C:cytosol"/>
    <property type="evidence" value="ECO:0007669"/>
    <property type="project" value="UniProtKB-SubCell"/>
</dbReference>
<comment type="similarity">
    <text evidence="3">Belongs to the protein-tyrosine phosphatase family. Non-receptor class dual specificity subfamily.</text>
</comment>
<feature type="domain" description="Tyrosine specific protein phosphatases" evidence="16">
    <location>
        <begin position="77"/>
        <end position="142"/>
    </location>
</feature>
<dbReference type="Proteomes" id="UP001497497">
    <property type="component" value="Unassembled WGS sequence"/>
</dbReference>
<dbReference type="GO" id="GO:0004722">
    <property type="term" value="F:protein serine/threonine phosphatase activity"/>
    <property type="evidence" value="ECO:0007669"/>
    <property type="project" value="UniProtKB-EC"/>
</dbReference>
<evidence type="ECO:0000256" key="7">
    <source>
        <dbReference type="ARBA" id="ARBA00022801"/>
    </source>
</evidence>
<dbReference type="PROSITE" id="PS50054">
    <property type="entry name" value="TYR_PHOSPHATASE_DUAL"/>
    <property type="match status" value="1"/>
</dbReference>
<dbReference type="AlphaFoldDB" id="A0AAV2GZW3"/>
<evidence type="ECO:0000256" key="6">
    <source>
        <dbReference type="ARBA" id="ARBA00022490"/>
    </source>
</evidence>
<comment type="function">
    <text evidence="12">Protein phosphatase that mediates dephosphorylation of proteins phosphorylated on Tyr and Ser/Thr residues. In vitro, it can dephosphorylate p44-ERK1 (MAPK3) but not p54 SAPK-beta (MAPK10) in vitro. Able to enhance activation of JNK and p38 (MAPK14).</text>
</comment>
<gene>
    <name evidence="17" type="ORF">GSLYS_00001127001</name>
</gene>
<dbReference type="PANTHER" id="PTHR23339">
    <property type="entry name" value="TYROSINE SPECIFIC PROTEIN PHOSPHATASE AND DUAL SPECIFICITY PROTEIN PHOSPHATASE"/>
    <property type="match status" value="1"/>
</dbReference>
<accession>A0AAV2GZW3</accession>
<evidence type="ECO:0000256" key="8">
    <source>
        <dbReference type="ARBA" id="ARBA00022912"/>
    </source>
</evidence>
<dbReference type="FunFam" id="3.90.190.10:FF:000063">
    <property type="entry name" value="Dual specificity phosphatase 23"/>
    <property type="match status" value="1"/>
</dbReference>
<dbReference type="InterPro" id="IPR057023">
    <property type="entry name" value="PTP-SAK"/>
</dbReference>
<dbReference type="EMBL" id="CAXITT010000010">
    <property type="protein sequence ID" value="CAL1526950.1"/>
    <property type="molecule type" value="Genomic_DNA"/>
</dbReference>
<dbReference type="InterPro" id="IPR029021">
    <property type="entry name" value="Prot-tyrosine_phosphatase-like"/>
</dbReference>
<evidence type="ECO:0000256" key="4">
    <source>
        <dbReference type="ARBA" id="ARBA00013064"/>
    </source>
</evidence>
<evidence type="ECO:0000256" key="3">
    <source>
        <dbReference type="ARBA" id="ARBA00008601"/>
    </source>
</evidence>
<evidence type="ECO:0000259" key="15">
    <source>
        <dbReference type="PROSITE" id="PS50054"/>
    </source>
</evidence>
<evidence type="ECO:0000256" key="12">
    <source>
        <dbReference type="ARBA" id="ARBA00053915"/>
    </source>
</evidence>
<dbReference type="SMART" id="SM00195">
    <property type="entry name" value="DSPc"/>
    <property type="match status" value="1"/>
</dbReference>